<dbReference type="GO" id="GO:0030248">
    <property type="term" value="F:cellulose binding"/>
    <property type="evidence" value="ECO:0007669"/>
    <property type="project" value="InterPro"/>
</dbReference>
<dbReference type="GO" id="GO:0016798">
    <property type="term" value="F:hydrolase activity, acting on glycosyl bonds"/>
    <property type="evidence" value="ECO:0007669"/>
    <property type="project" value="UniProtKB-KW"/>
</dbReference>
<proteinExistence type="inferred from homology"/>
<evidence type="ECO:0000256" key="8">
    <source>
        <dbReference type="SAM" id="MobiDB-lite"/>
    </source>
</evidence>
<evidence type="ECO:0000313" key="12">
    <source>
        <dbReference type="Proteomes" id="UP000070700"/>
    </source>
</evidence>
<keyword evidence="2" id="KW-0378">Hydrolase</keyword>
<dbReference type="SUPFAM" id="SSF110296">
    <property type="entry name" value="Oligoxyloglucan reducing end-specific cellobiohydrolase"/>
    <property type="match status" value="2"/>
</dbReference>
<evidence type="ECO:0000256" key="6">
    <source>
        <dbReference type="ARBA" id="ARBA00023326"/>
    </source>
</evidence>
<dbReference type="GO" id="GO:0010411">
    <property type="term" value="P:xyloglucan metabolic process"/>
    <property type="evidence" value="ECO:0007669"/>
    <property type="project" value="TreeGrafter"/>
</dbReference>
<evidence type="ECO:0000259" key="10">
    <source>
        <dbReference type="PROSITE" id="PS51164"/>
    </source>
</evidence>
<evidence type="ECO:0000256" key="1">
    <source>
        <dbReference type="ARBA" id="ARBA00022729"/>
    </source>
</evidence>
<keyword evidence="3" id="KW-0136">Cellulose degradation</keyword>
<dbReference type="PROSITE" id="PS51257">
    <property type="entry name" value="PROKAR_LIPOPROTEIN"/>
    <property type="match status" value="1"/>
</dbReference>
<dbReference type="InterPro" id="IPR015943">
    <property type="entry name" value="WD40/YVTN_repeat-like_dom_sf"/>
</dbReference>
<dbReference type="PROSITE" id="PS51164">
    <property type="entry name" value="CBM1_2"/>
    <property type="match status" value="1"/>
</dbReference>
<dbReference type="GO" id="GO:0005576">
    <property type="term" value="C:extracellular region"/>
    <property type="evidence" value="ECO:0007669"/>
    <property type="project" value="InterPro"/>
</dbReference>
<dbReference type="InterPro" id="IPR052025">
    <property type="entry name" value="Xyloglucanase_GH74"/>
</dbReference>
<dbReference type="OrthoDB" id="2151161at2759"/>
<accession>A0A194WXX7</accession>
<dbReference type="Pfam" id="PF00734">
    <property type="entry name" value="CBM_1"/>
    <property type="match status" value="1"/>
</dbReference>
<dbReference type="SMART" id="SM00236">
    <property type="entry name" value="fCBD"/>
    <property type="match status" value="1"/>
</dbReference>
<sequence length="853" mass="89608">MKVLSGAALLAGAFLSCSVDAAASQAFTWKNVRIGGGGGFIPGIVFNPSRKGLAYARADIGGAYRLNSDDSWTPLLDSVNNSNWHNWGVDALATDPVDTDRVYLAVGMYTNDWDPNVGSILRSTDQGATWAETKLPFKVGGNMPGRGIGERLAVDPNSNNIVYFGARSGHGLWKSTDYGVTWNNVTAFKWTGTYFQNASSSYTSDPVGIAWITFDTTTGSSGSATPRIFVGVVDDGQSVFKSEDGGVTWAWVAGEPQYGFIPHRGVLAPADKTLYVSYANGVGPYDGTNGTVHKYNITSGVWTDISPTSLASTYYGYGGLSVDLQRPGTLMVAALNAWWPDEIMWRSTDHGTTWSPIWAWDGYPNLDFYYSYDISEAPWLQDNTSTAQFLSRVGWMVESLSIDPFDSNHWLYGTGATIYGSHDLLNWDTEHNVTIKSLAYGIEETAAEALLVVPGGAPLLSAVGDIGGFLHWDLDTAPAQAFHTPTYGTTHDLDYAGNNPANVVRTGESSTAIQIATSGNYGLTWSPYYGASLSIGPGKVAYSANSDSILLMSDTNGPLISKYSATFSAVPTLPSGAAIASDKRNGTVFYGGSAGSFYTSSDTGVTFTMTAALGSSTMVNQIRVHPTVAGDVWASTDTGLFHSTNYGHTFTQIGSGVTAGYSFALGAASTSTGYPVIYGFFTVDTVTALFKTEDAGLNWAMISDATHGFASSSANVVGADMATYGRVFVGTNGRGIFYGAPSGALPPVTVTGTKTSSSTLVTSSGSTLLTSTSSKVVTTSQTSSGSSSSKATSTTSTSQKMTATSTSSSSTATGTSSAYGQCGGSSYAGPTLCPSGYTCTYSNPYYSQCLQSS</sequence>
<dbReference type="Proteomes" id="UP000070700">
    <property type="component" value="Unassembled WGS sequence"/>
</dbReference>
<evidence type="ECO:0000256" key="5">
    <source>
        <dbReference type="ARBA" id="ARBA00023295"/>
    </source>
</evidence>
<keyword evidence="12" id="KW-1185">Reference proteome</keyword>
<protein>
    <submittedName>
        <fullName evidence="11">Xyloglucanase</fullName>
    </submittedName>
</protein>
<keyword evidence="6" id="KW-0624">Polysaccharide degradation</keyword>
<evidence type="ECO:0000256" key="4">
    <source>
        <dbReference type="ARBA" id="ARBA00023277"/>
    </source>
</evidence>
<reference evidence="11 12" key="1">
    <citation type="submission" date="2015-10" db="EMBL/GenBank/DDBJ databases">
        <title>Full genome of DAOMC 229536 Phialocephala scopiformis, a fungal endophyte of spruce producing the potent anti-insectan compound rugulosin.</title>
        <authorList>
            <consortium name="DOE Joint Genome Institute"/>
            <person name="Walker A.K."/>
            <person name="Frasz S.L."/>
            <person name="Seifert K.A."/>
            <person name="Miller J.D."/>
            <person name="Mondo S.J."/>
            <person name="Labutti K."/>
            <person name="Lipzen A."/>
            <person name="Dockter R."/>
            <person name="Kennedy M."/>
            <person name="Grigoriev I.V."/>
            <person name="Spatafora J.W."/>
        </authorList>
    </citation>
    <scope>NUCLEOTIDE SEQUENCE [LARGE SCALE GENOMIC DNA]</scope>
    <source>
        <strain evidence="11 12">CBS 120377</strain>
    </source>
</reference>
<dbReference type="EMBL" id="KQ947423">
    <property type="protein sequence ID" value="KUJ12826.1"/>
    <property type="molecule type" value="Genomic_DNA"/>
</dbReference>
<evidence type="ECO:0000256" key="3">
    <source>
        <dbReference type="ARBA" id="ARBA00023001"/>
    </source>
</evidence>
<name>A0A194WXX7_MOLSC</name>
<keyword evidence="5" id="KW-0326">Glycosidase</keyword>
<dbReference type="PANTHER" id="PTHR43739:SF2">
    <property type="entry name" value="OLIGOXYLOGLUCAN-REDUCING END-SPECIFIC XYLOGLUCANASE-RELATED"/>
    <property type="match status" value="1"/>
</dbReference>
<comment type="similarity">
    <text evidence="7">Belongs to the glycosyl hydrolase 74 family.</text>
</comment>
<organism evidence="11 12">
    <name type="scientific">Mollisia scopiformis</name>
    <name type="common">Conifer needle endophyte fungus</name>
    <name type="synonym">Phialocephala scopiformis</name>
    <dbReference type="NCBI Taxonomy" id="149040"/>
    <lineage>
        <taxon>Eukaryota</taxon>
        <taxon>Fungi</taxon>
        <taxon>Dikarya</taxon>
        <taxon>Ascomycota</taxon>
        <taxon>Pezizomycotina</taxon>
        <taxon>Leotiomycetes</taxon>
        <taxon>Helotiales</taxon>
        <taxon>Mollisiaceae</taxon>
        <taxon>Mollisia</taxon>
    </lineage>
</organism>
<dbReference type="InParanoid" id="A0A194WXX7"/>
<feature type="domain" description="CBM1" evidence="10">
    <location>
        <begin position="814"/>
        <end position="850"/>
    </location>
</feature>
<dbReference type="PROSITE" id="PS00562">
    <property type="entry name" value="CBM1_1"/>
    <property type="match status" value="1"/>
</dbReference>
<dbReference type="KEGG" id="psco:LY89DRAFT_737733"/>
<gene>
    <name evidence="11" type="ORF">LY89DRAFT_737733</name>
</gene>
<dbReference type="RefSeq" id="XP_018067181.1">
    <property type="nucleotide sequence ID" value="XM_018220291.1"/>
</dbReference>
<evidence type="ECO:0000256" key="9">
    <source>
        <dbReference type="SAM" id="SignalP"/>
    </source>
</evidence>
<dbReference type="PANTHER" id="PTHR43739">
    <property type="entry name" value="XYLOGLUCANASE (EUROFUNG)"/>
    <property type="match status" value="1"/>
</dbReference>
<evidence type="ECO:0000313" key="11">
    <source>
        <dbReference type="EMBL" id="KUJ12826.1"/>
    </source>
</evidence>
<evidence type="ECO:0000256" key="2">
    <source>
        <dbReference type="ARBA" id="ARBA00022801"/>
    </source>
</evidence>
<feature type="chain" id="PRO_5008267584" evidence="9">
    <location>
        <begin position="25"/>
        <end position="853"/>
    </location>
</feature>
<dbReference type="AlphaFoldDB" id="A0A194WXX7"/>
<dbReference type="GO" id="GO:0030245">
    <property type="term" value="P:cellulose catabolic process"/>
    <property type="evidence" value="ECO:0007669"/>
    <property type="project" value="UniProtKB-KW"/>
</dbReference>
<dbReference type="GeneID" id="28830017"/>
<dbReference type="InterPro" id="IPR000254">
    <property type="entry name" value="CBD"/>
</dbReference>
<feature type="signal peptide" evidence="9">
    <location>
        <begin position="1"/>
        <end position="24"/>
    </location>
</feature>
<dbReference type="Gene3D" id="2.130.10.10">
    <property type="entry name" value="YVTN repeat-like/Quinoprotein amine dehydrogenase"/>
    <property type="match status" value="2"/>
</dbReference>
<keyword evidence="1 9" id="KW-0732">Signal</keyword>
<keyword evidence="4" id="KW-0119">Carbohydrate metabolism</keyword>
<feature type="region of interest" description="Disordered" evidence="8">
    <location>
        <begin position="778"/>
        <end position="814"/>
    </location>
</feature>
<dbReference type="FunFam" id="2.130.10.10:FF:000534">
    <property type="entry name" value="Xyloglucanase Xgh74A"/>
    <property type="match status" value="1"/>
</dbReference>
<dbReference type="InterPro" id="IPR035971">
    <property type="entry name" value="CBD_sf"/>
</dbReference>
<evidence type="ECO:0000256" key="7">
    <source>
        <dbReference type="ARBA" id="ARBA00037986"/>
    </source>
</evidence>
<dbReference type="CDD" id="cd15482">
    <property type="entry name" value="Sialidase_non-viral"/>
    <property type="match status" value="1"/>
</dbReference>
<dbReference type="SUPFAM" id="SSF57180">
    <property type="entry name" value="Cellulose-binding domain"/>
    <property type="match status" value="1"/>
</dbReference>